<evidence type="ECO:0000313" key="1">
    <source>
        <dbReference type="EMBL" id="KAJ9123434.1"/>
    </source>
</evidence>
<comment type="caution">
    <text evidence="1">The sequence shown here is derived from an EMBL/GenBank/DDBJ whole genome shotgun (WGS) entry which is preliminary data.</text>
</comment>
<gene>
    <name evidence="1" type="ORF">QFC22_001636</name>
</gene>
<dbReference type="Proteomes" id="UP001243375">
    <property type="component" value="Unassembled WGS sequence"/>
</dbReference>
<name>A0ACC2XJ75_9TREE</name>
<accession>A0ACC2XJ75</accession>
<reference evidence="1" key="1">
    <citation type="submission" date="2023-04" db="EMBL/GenBank/DDBJ databases">
        <title>Draft Genome sequencing of Naganishia species isolated from polar environments using Oxford Nanopore Technology.</title>
        <authorList>
            <person name="Leo P."/>
            <person name="Venkateswaran K."/>
        </authorList>
    </citation>
    <scope>NUCLEOTIDE SEQUENCE</scope>
    <source>
        <strain evidence="1">MNA-CCFEE 5425</strain>
    </source>
</reference>
<sequence>MLPSIVVPRKKGDSSRHKQQKLKGKATEANHGDYNEPDGSYVQYLPLSPDPTTLSGQSTGHDAFTRYESRSPDQPSYFRSPLVPEVVVLSALPAPKTESSYTSTKTSSVGHKSNAIKTYQRKSIVAKVEKDASQKTLKKTSGQSQRSTPGKQQSRTGVMAAPKAVHRDDMQPTSARDHRTKKRLRMEEKNGSTGQSSKFVKSNNEGRHTKKSEHNAAKKLKLIHSACNIIATSSSTSHTHSSATADVRTVISKHPKTLIAYTNGSQSSKATMHAARANEKAEAAPSRFRVKEKIDYRVKLALTLNPPEPKPPGTKSKGKAVRKKINQAFGDAPAMKRAPSPFPAWHRTTSALSKAGVAEVEMKDVEEIPEDDCYVYIPSKWVMASASRM</sequence>
<protein>
    <submittedName>
        <fullName evidence="1">Uncharacterized protein</fullName>
    </submittedName>
</protein>
<proteinExistence type="predicted"/>
<keyword evidence="2" id="KW-1185">Reference proteome</keyword>
<evidence type="ECO:0000313" key="2">
    <source>
        <dbReference type="Proteomes" id="UP001243375"/>
    </source>
</evidence>
<organism evidence="1 2">
    <name type="scientific">Naganishia vaughanmartiniae</name>
    <dbReference type="NCBI Taxonomy" id="1424756"/>
    <lineage>
        <taxon>Eukaryota</taxon>
        <taxon>Fungi</taxon>
        <taxon>Dikarya</taxon>
        <taxon>Basidiomycota</taxon>
        <taxon>Agaricomycotina</taxon>
        <taxon>Tremellomycetes</taxon>
        <taxon>Filobasidiales</taxon>
        <taxon>Filobasidiaceae</taxon>
        <taxon>Naganishia</taxon>
    </lineage>
</organism>
<dbReference type="EMBL" id="JASBWU010000003">
    <property type="protein sequence ID" value="KAJ9123434.1"/>
    <property type="molecule type" value="Genomic_DNA"/>
</dbReference>